<comment type="similarity">
    <text evidence="2">Belongs to the protein kinase superfamily. CMGC Ser/Thr protein kinase family. CDC2/CDKX subfamily.</text>
</comment>
<dbReference type="EMBL" id="JAACJN010000017">
    <property type="protein sequence ID" value="KAF5390091.1"/>
    <property type="molecule type" value="Genomic_DNA"/>
</dbReference>
<evidence type="ECO:0000256" key="4">
    <source>
        <dbReference type="ARBA" id="ARBA00022679"/>
    </source>
</evidence>
<feature type="compositionally biased region" description="Low complexity" evidence="11">
    <location>
        <begin position="89"/>
        <end position="106"/>
    </location>
</feature>
<organism evidence="13 14">
    <name type="scientific">Collybiopsis confluens</name>
    <dbReference type="NCBI Taxonomy" id="2823264"/>
    <lineage>
        <taxon>Eukaryota</taxon>
        <taxon>Fungi</taxon>
        <taxon>Dikarya</taxon>
        <taxon>Basidiomycota</taxon>
        <taxon>Agaricomycotina</taxon>
        <taxon>Agaricomycetes</taxon>
        <taxon>Agaricomycetidae</taxon>
        <taxon>Agaricales</taxon>
        <taxon>Marasmiineae</taxon>
        <taxon>Omphalotaceae</taxon>
        <taxon>Collybiopsis</taxon>
    </lineage>
</organism>
<dbReference type="Gene3D" id="3.30.200.20">
    <property type="entry name" value="Phosphorylase Kinase, domain 1"/>
    <property type="match status" value="1"/>
</dbReference>
<feature type="compositionally biased region" description="Gly residues" evidence="11">
    <location>
        <begin position="959"/>
        <end position="971"/>
    </location>
</feature>
<feature type="compositionally biased region" description="Pro residues" evidence="11">
    <location>
        <begin position="270"/>
        <end position="281"/>
    </location>
</feature>
<sequence length="987" mass="110504">MVLTSQPASSAKRRASRSPDTEPPSKRAVPSSPEEGELDDNEDSAPQQSTVGSSSSVLPPAHPSLPAKPKTKVAFPFKKKVEQQINQPSASAAHSAVLLSGSSSSSKLDEGKRRESKDDHRNGGSHRSDNHWTDRSRDNRGRDGRMPYSRSVSRSPSNSHSPNRHRLPSSRWKHRDHEYDRERGRRREDRFEYRDSHRRGYDSYRPNYDHDYNRFSSAFSPHSTSSQDHAASYERPAPQPEIRRARSPYERRAVGPSSPRPEVRRARTPQDPPPNAPPSPQPANRRVRTPNEHLSTGPTPQPPPGVARTPPRPTHLASRSSHDRQTVGTTSPPGARPYPISPRSEQLYGDDAPPPPRSPPPPAPPPDPRIKGVSERAALYISLPPKPQMLGPGSMALQPPKAPPDYHSPASIHFDRNHDPSRASSRERDLSRLHHTPQPLQRIQLSKFQKHIERKSREEEKVAFGRVFEGCGLKLDYEMTTKLGEGTFGEVHKAVRKSTGTHVALKRILMHNEKEGMPVTALREIKILKALRHECIIDILDMFVVHSTESEPMSVYMVFPYMDHDLAGLLENERVKLTPSQIKLYMKQLLEGTEYMHRNHILHRDMKAANLLINNSGSLRIADFGLARAFETQEFKVAPYMTFDGRERKERKYTNCVVTRWYRPPELLLGARNYGGEVDMWGIGCVFGEMFNRRPILPGNSDVDQLDKIWNLCGTPNQYSWPNYDKLPGFEGMQRFTNTVSRRVKTTWESAGAETVDLLDKLLMCNPQDRITASQALEHDYFWTDPMPADPKNLPIYEPSHEFDKRSHRQMNPHRPAPPPGIVPPGSSGPAPRHDPQPPFHPNDMNSRRNRLPPPRAGNEFPQRGRGPPPQSVGPPIHMGHPSSHGYNHGSGPMPPHGPPPHGSGVLPPKPAQYNDRRDRGSFNNRGPGPIRHNDGPMGRSDGHSHSHPSGLPQRPSGSSGGRGEGYGGGRNANMTSSSSSDILYYG</sequence>
<feature type="region of interest" description="Disordered" evidence="11">
    <location>
        <begin position="1"/>
        <end position="436"/>
    </location>
</feature>
<dbReference type="AlphaFoldDB" id="A0A8H5HV13"/>
<dbReference type="PANTHER" id="PTHR24056:SF233">
    <property type="entry name" value="CYCLIN-DEPENDENT KINASE 9"/>
    <property type="match status" value="1"/>
</dbReference>
<accession>A0A8H5HV13</accession>
<dbReference type="InterPro" id="IPR011009">
    <property type="entry name" value="Kinase-like_dom_sf"/>
</dbReference>
<dbReference type="GO" id="GO:0005634">
    <property type="term" value="C:nucleus"/>
    <property type="evidence" value="ECO:0007669"/>
    <property type="project" value="UniProtKB-SubCell"/>
</dbReference>
<feature type="compositionally biased region" description="Low complexity" evidence="11">
    <location>
        <begin position="149"/>
        <end position="161"/>
    </location>
</feature>
<feature type="compositionally biased region" description="Low complexity" evidence="11">
    <location>
        <begin position="949"/>
        <end position="958"/>
    </location>
</feature>
<protein>
    <recommendedName>
        <fullName evidence="12">Protein kinase domain-containing protein</fullName>
    </recommendedName>
</protein>
<dbReference type="InterPro" id="IPR000719">
    <property type="entry name" value="Prot_kinase_dom"/>
</dbReference>
<feature type="compositionally biased region" description="Basic and acidic residues" evidence="11">
    <location>
        <begin position="107"/>
        <end position="145"/>
    </location>
</feature>
<evidence type="ECO:0000256" key="8">
    <source>
        <dbReference type="ARBA" id="ARBA00023242"/>
    </source>
</evidence>
<dbReference type="GO" id="GO:0004693">
    <property type="term" value="F:cyclin-dependent protein serine/threonine kinase activity"/>
    <property type="evidence" value="ECO:0007669"/>
    <property type="project" value="TreeGrafter"/>
</dbReference>
<evidence type="ECO:0000259" key="12">
    <source>
        <dbReference type="PROSITE" id="PS50011"/>
    </source>
</evidence>
<dbReference type="SUPFAM" id="SSF56112">
    <property type="entry name" value="Protein kinase-like (PK-like)"/>
    <property type="match status" value="1"/>
</dbReference>
<comment type="subcellular location">
    <subcellularLocation>
        <location evidence="1">Nucleus</location>
    </subcellularLocation>
</comment>
<feature type="compositionally biased region" description="Basic residues" evidence="11">
    <location>
        <begin position="162"/>
        <end position="174"/>
    </location>
</feature>
<feature type="compositionally biased region" description="Basic and acidic residues" evidence="11">
    <location>
        <begin position="175"/>
        <end position="213"/>
    </location>
</feature>
<dbReference type="SMART" id="SM00220">
    <property type="entry name" value="S_TKc"/>
    <property type="match status" value="1"/>
</dbReference>
<feature type="compositionally biased region" description="Low complexity" evidence="11">
    <location>
        <begin position="216"/>
        <end position="226"/>
    </location>
</feature>
<evidence type="ECO:0000256" key="3">
    <source>
        <dbReference type="ARBA" id="ARBA00022527"/>
    </source>
</evidence>
<evidence type="ECO:0000256" key="1">
    <source>
        <dbReference type="ARBA" id="ARBA00004123"/>
    </source>
</evidence>
<feature type="domain" description="Protein kinase" evidence="12">
    <location>
        <begin position="477"/>
        <end position="782"/>
    </location>
</feature>
<keyword evidence="4" id="KW-0808">Transferase</keyword>
<feature type="compositionally biased region" description="Pro residues" evidence="11">
    <location>
        <begin position="299"/>
        <end position="313"/>
    </location>
</feature>
<keyword evidence="3" id="KW-0723">Serine/threonine-protein kinase</keyword>
<evidence type="ECO:0000256" key="5">
    <source>
        <dbReference type="ARBA" id="ARBA00022741"/>
    </source>
</evidence>
<evidence type="ECO:0000256" key="6">
    <source>
        <dbReference type="ARBA" id="ARBA00022777"/>
    </source>
</evidence>
<feature type="compositionally biased region" description="Basic and acidic residues" evidence="11">
    <location>
        <begin position="413"/>
        <end position="432"/>
    </location>
</feature>
<dbReference type="InterPro" id="IPR017441">
    <property type="entry name" value="Protein_kinase_ATP_BS"/>
</dbReference>
<keyword evidence="6" id="KW-0418">Kinase</keyword>
<dbReference type="FunFam" id="1.10.510.10:FF:000415">
    <property type="entry name" value="CMGC/CDK/CRK7 protein kinase, variant"/>
    <property type="match status" value="1"/>
</dbReference>
<dbReference type="InterPro" id="IPR008271">
    <property type="entry name" value="Ser/Thr_kinase_AS"/>
</dbReference>
<feature type="compositionally biased region" description="Pro residues" evidence="11">
    <location>
        <begin position="893"/>
        <end position="902"/>
    </location>
</feature>
<evidence type="ECO:0000256" key="11">
    <source>
        <dbReference type="SAM" id="MobiDB-lite"/>
    </source>
</evidence>
<comment type="catalytic activity">
    <reaction evidence="9">
        <text>[DNA-directed RNA polymerase] + ATP = phospho-[DNA-directed RNA polymerase] + ADP + H(+)</text>
        <dbReference type="Rhea" id="RHEA:10216"/>
        <dbReference type="Rhea" id="RHEA-COMP:11321"/>
        <dbReference type="Rhea" id="RHEA-COMP:11322"/>
        <dbReference type="ChEBI" id="CHEBI:15378"/>
        <dbReference type="ChEBI" id="CHEBI:30616"/>
        <dbReference type="ChEBI" id="CHEBI:43176"/>
        <dbReference type="ChEBI" id="CHEBI:68546"/>
        <dbReference type="ChEBI" id="CHEBI:456216"/>
        <dbReference type="EC" id="2.7.11.23"/>
    </reaction>
</comment>
<dbReference type="GO" id="GO:0008353">
    <property type="term" value="F:RNA polymerase II CTD heptapeptide repeat kinase activity"/>
    <property type="evidence" value="ECO:0007669"/>
    <property type="project" value="UniProtKB-EC"/>
</dbReference>
<feature type="region of interest" description="Disordered" evidence="11">
    <location>
        <begin position="793"/>
        <end position="987"/>
    </location>
</feature>
<dbReference type="InterPro" id="IPR050108">
    <property type="entry name" value="CDK"/>
</dbReference>
<feature type="compositionally biased region" description="Acidic residues" evidence="11">
    <location>
        <begin position="34"/>
        <end position="43"/>
    </location>
</feature>
<keyword evidence="7 10" id="KW-0067">ATP-binding</keyword>
<feature type="compositionally biased region" description="Polar residues" evidence="11">
    <location>
        <begin position="44"/>
        <end position="57"/>
    </location>
</feature>
<dbReference type="GO" id="GO:0005524">
    <property type="term" value="F:ATP binding"/>
    <property type="evidence" value="ECO:0007669"/>
    <property type="project" value="UniProtKB-UniRule"/>
</dbReference>
<keyword evidence="14" id="KW-1185">Reference proteome</keyword>
<evidence type="ECO:0000313" key="13">
    <source>
        <dbReference type="EMBL" id="KAF5390091.1"/>
    </source>
</evidence>
<name>A0A8H5HV13_9AGAR</name>
<gene>
    <name evidence="13" type="ORF">D9757_003869</name>
</gene>
<dbReference type="PROSITE" id="PS00108">
    <property type="entry name" value="PROTEIN_KINASE_ST"/>
    <property type="match status" value="1"/>
</dbReference>
<dbReference type="PANTHER" id="PTHR24056">
    <property type="entry name" value="CELL DIVISION PROTEIN KINASE"/>
    <property type="match status" value="1"/>
</dbReference>
<feature type="compositionally biased region" description="Basic and acidic residues" evidence="11">
    <location>
        <begin position="241"/>
        <end position="253"/>
    </location>
</feature>
<evidence type="ECO:0000256" key="2">
    <source>
        <dbReference type="ARBA" id="ARBA00006485"/>
    </source>
</evidence>
<proteinExistence type="inferred from homology"/>
<reference evidence="13 14" key="1">
    <citation type="journal article" date="2020" name="ISME J.">
        <title>Uncovering the hidden diversity of litter-decomposition mechanisms in mushroom-forming fungi.</title>
        <authorList>
            <person name="Floudas D."/>
            <person name="Bentzer J."/>
            <person name="Ahren D."/>
            <person name="Johansson T."/>
            <person name="Persson P."/>
            <person name="Tunlid A."/>
        </authorList>
    </citation>
    <scope>NUCLEOTIDE SEQUENCE [LARGE SCALE GENOMIC DNA]</scope>
    <source>
        <strain evidence="13 14">CBS 406.79</strain>
    </source>
</reference>
<dbReference type="Pfam" id="PF00069">
    <property type="entry name" value="Pkinase"/>
    <property type="match status" value="1"/>
</dbReference>
<keyword evidence="8" id="KW-0539">Nucleus</keyword>
<evidence type="ECO:0000256" key="9">
    <source>
        <dbReference type="ARBA" id="ARBA00049280"/>
    </source>
</evidence>
<dbReference type="OrthoDB" id="28397at2759"/>
<feature type="compositionally biased region" description="Pro residues" evidence="11">
    <location>
        <begin position="352"/>
        <end position="367"/>
    </location>
</feature>
<comment type="caution">
    <text evidence="13">The sequence shown here is derived from an EMBL/GenBank/DDBJ whole genome shotgun (WGS) entry which is preliminary data.</text>
</comment>
<dbReference type="PROSITE" id="PS50011">
    <property type="entry name" value="PROTEIN_KINASE_DOM"/>
    <property type="match status" value="1"/>
</dbReference>
<feature type="binding site" evidence="10">
    <location>
        <position position="506"/>
    </location>
    <ligand>
        <name>ATP</name>
        <dbReference type="ChEBI" id="CHEBI:30616"/>
    </ligand>
</feature>
<dbReference type="Proteomes" id="UP000518752">
    <property type="component" value="Unassembled WGS sequence"/>
</dbReference>
<evidence type="ECO:0000313" key="14">
    <source>
        <dbReference type="Proteomes" id="UP000518752"/>
    </source>
</evidence>
<keyword evidence="5 10" id="KW-0547">Nucleotide-binding</keyword>
<evidence type="ECO:0000256" key="7">
    <source>
        <dbReference type="ARBA" id="ARBA00022840"/>
    </source>
</evidence>
<dbReference type="PROSITE" id="PS00107">
    <property type="entry name" value="PROTEIN_KINASE_ATP"/>
    <property type="match status" value="1"/>
</dbReference>
<feature type="compositionally biased region" description="Polar residues" evidence="11">
    <location>
        <begin position="973"/>
        <end position="987"/>
    </location>
</feature>
<evidence type="ECO:0000256" key="10">
    <source>
        <dbReference type="PROSITE-ProRule" id="PRU10141"/>
    </source>
</evidence>
<dbReference type="Gene3D" id="1.10.510.10">
    <property type="entry name" value="Transferase(Phosphotransferase) domain 1"/>
    <property type="match status" value="1"/>
</dbReference>